<keyword evidence="3" id="KW-1185">Reference proteome</keyword>
<accession>A0A0E0PLR8</accession>
<dbReference type="AlphaFoldDB" id="A0A0E0PLR8"/>
<name>A0A0E0PLR8_ORYRU</name>
<proteinExistence type="predicted"/>
<feature type="compositionally biased region" description="Basic and acidic residues" evidence="1">
    <location>
        <begin position="67"/>
        <end position="77"/>
    </location>
</feature>
<dbReference type="HOGENOM" id="CLU_2642417_0_0_1"/>
<protein>
    <submittedName>
        <fullName evidence="2">Uncharacterized protein</fullName>
    </submittedName>
</protein>
<dbReference type="Gramene" id="ORUFI05G15590.1">
    <property type="protein sequence ID" value="ORUFI05G15590.1"/>
    <property type="gene ID" value="ORUFI05G15590"/>
</dbReference>
<dbReference type="Proteomes" id="UP000008022">
    <property type="component" value="Unassembled WGS sequence"/>
</dbReference>
<dbReference type="EnsemblPlants" id="ORUFI05G15590.1">
    <property type="protein sequence ID" value="ORUFI05G15590.1"/>
    <property type="gene ID" value="ORUFI05G15590"/>
</dbReference>
<evidence type="ECO:0000313" key="2">
    <source>
        <dbReference type="EnsemblPlants" id="ORUFI05G15590.1"/>
    </source>
</evidence>
<feature type="region of interest" description="Disordered" evidence="1">
    <location>
        <begin position="58"/>
        <end position="77"/>
    </location>
</feature>
<reference evidence="2" key="2">
    <citation type="submission" date="2015-06" db="UniProtKB">
        <authorList>
            <consortium name="EnsemblPlants"/>
        </authorList>
    </citation>
    <scope>IDENTIFICATION</scope>
</reference>
<evidence type="ECO:0000313" key="3">
    <source>
        <dbReference type="Proteomes" id="UP000008022"/>
    </source>
</evidence>
<sequence length="77" mass="8473">MALFYIPTNLQVKTLFQFSDERRRRHASCPSWGHRFGESKLLADGGAATLGNDDMLQSLPGSSSAGHVKEVAPRWLG</sequence>
<organism evidence="2 3">
    <name type="scientific">Oryza rufipogon</name>
    <name type="common">Brownbeard rice</name>
    <name type="synonym">Asian wild rice</name>
    <dbReference type="NCBI Taxonomy" id="4529"/>
    <lineage>
        <taxon>Eukaryota</taxon>
        <taxon>Viridiplantae</taxon>
        <taxon>Streptophyta</taxon>
        <taxon>Embryophyta</taxon>
        <taxon>Tracheophyta</taxon>
        <taxon>Spermatophyta</taxon>
        <taxon>Magnoliopsida</taxon>
        <taxon>Liliopsida</taxon>
        <taxon>Poales</taxon>
        <taxon>Poaceae</taxon>
        <taxon>BOP clade</taxon>
        <taxon>Oryzoideae</taxon>
        <taxon>Oryzeae</taxon>
        <taxon>Oryzinae</taxon>
        <taxon>Oryza</taxon>
    </lineage>
</organism>
<evidence type="ECO:0000256" key="1">
    <source>
        <dbReference type="SAM" id="MobiDB-lite"/>
    </source>
</evidence>
<reference evidence="3" key="1">
    <citation type="submission" date="2013-06" db="EMBL/GenBank/DDBJ databases">
        <authorList>
            <person name="Zhao Q."/>
        </authorList>
    </citation>
    <scope>NUCLEOTIDE SEQUENCE</scope>
    <source>
        <strain evidence="3">cv. W1943</strain>
    </source>
</reference>